<sequence length="183" mass="20347">MAKPDRDAEFTAFVSARQAWLRRVAYLLCGDWHRADDLVQSSITKLYTHWHRASRADNVDGYARRTLVNTYLAEQRAGWARWTILHRFGAGSGAADPEPDPAGAVGLDLDLDLDLDLREALGRLPPRQRATVVLRYYCDLSVEQTAQLMGCSTGNVKSQSARGLATLRNLLDPSLIPVTEGPR</sequence>
<proteinExistence type="inferred from homology"/>
<evidence type="ECO:0000256" key="1">
    <source>
        <dbReference type="ARBA" id="ARBA00010641"/>
    </source>
</evidence>
<dbReference type="InterPro" id="IPR014325">
    <property type="entry name" value="RNA_pol_sigma-E_actinobac"/>
</dbReference>
<dbReference type="CDD" id="cd06171">
    <property type="entry name" value="Sigma70_r4"/>
    <property type="match status" value="1"/>
</dbReference>
<dbReference type="InterPro" id="IPR007627">
    <property type="entry name" value="RNA_pol_sigma70_r2"/>
</dbReference>
<evidence type="ECO:0000259" key="6">
    <source>
        <dbReference type="Pfam" id="PF04542"/>
    </source>
</evidence>
<dbReference type="RefSeq" id="WP_344661647.1">
    <property type="nucleotide sequence ID" value="NZ_BAAAQM010000057.1"/>
</dbReference>
<name>A0ABP5EHC1_9ACTN</name>
<dbReference type="Proteomes" id="UP001499854">
    <property type="component" value="Unassembled WGS sequence"/>
</dbReference>
<organism evidence="8 9">
    <name type="scientific">Catenulispora subtropica</name>
    <dbReference type="NCBI Taxonomy" id="450798"/>
    <lineage>
        <taxon>Bacteria</taxon>
        <taxon>Bacillati</taxon>
        <taxon>Actinomycetota</taxon>
        <taxon>Actinomycetes</taxon>
        <taxon>Catenulisporales</taxon>
        <taxon>Catenulisporaceae</taxon>
        <taxon>Catenulispora</taxon>
    </lineage>
</organism>
<accession>A0ABP5EHC1</accession>
<feature type="domain" description="RNA polymerase sigma-70 region 2" evidence="6">
    <location>
        <begin position="14"/>
        <end position="76"/>
    </location>
</feature>
<dbReference type="InterPro" id="IPR013324">
    <property type="entry name" value="RNA_pol_sigma_r3/r4-like"/>
</dbReference>
<keyword evidence="5" id="KW-0804">Transcription</keyword>
<keyword evidence="4" id="KW-0238">DNA-binding</keyword>
<comment type="caution">
    <text evidence="8">The sequence shown here is derived from an EMBL/GenBank/DDBJ whole genome shotgun (WGS) entry which is preliminary data.</text>
</comment>
<dbReference type="EMBL" id="BAAAQM010000057">
    <property type="protein sequence ID" value="GAA1996482.1"/>
    <property type="molecule type" value="Genomic_DNA"/>
</dbReference>
<dbReference type="NCBIfam" id="TIGR02937">
    <property type="entry name" value="sigma70-ECF"/>
    <property type="match status" value="1"/>
</dbReference>
<keyword evidence="3" id="KW-0731">Sigma factor</keyword>
<evidence type="ECO:0000256" key="2">
    <source>
        <dbReference type="ARBA" id="ARBA00023015"/>
    </source>
</evidence>
<evidence type="ECO:0000256" key="5">
    <source>
        <dbReference type="ARBA" id="ARBA00023163"/>
    </source>
</evidence>
<dbReference type="Pfam" id="PF04542">
    <property type="entry name" value="Sigma70_r2"/>
    <property type="match status" value="1"/>
</dbReference>
<keyword evidence="9" id="KW-1185">Reference proteome</keyword>
<dbReference type="SUPFAM" id="SSF88659">
    <property type="entry name" value="Sigma3 and sigma4 domains of RNA polymerase sigma factors"/>
    <property type="match status" value="1"/>
</dbReference>
<reference evidence="9" key="1">
    <citation type="journal article" date="2019" name="Int. J. Syst. Evol. Microbiol.">
        <title>The Global Catalogue of Microorganisms (GCM) 10K type strain sequencing project: providing services to taxonomists for standard genome sequencing and annotation.</title>
        <authorList>
            <consortium name="The Broad Institute Genomics Platform"/>
            <consortium name="The Broad Institute Genome Sequencing Center for Infectious Disease"/>
            <person name="Wu L."/>
            <person name="Ma J."/>
        </authorList>
    </citation>
    <scope>NUCLEOTIDE SEQUENCE [LARGE SCALE GENOMIC DNA]</scope>
    <source>
        <strain evidence="9">JCM 16013</strain>
    </source>
</reference>
<dbReference type="InterPro" id="IPR013325">
    <property type="entry name" value="RNA_pol_sigma_r2"/>
</dbReference>
<dbReference type="Pfam" id="PF08281">
    <property type="entry name" value="Sigma70_r4_2"/>
    <property type="match status" value="1"/>
</dbReference>
<evidence type="ECO:0000259" key="7">
    <source>
        <dbReference type="Pfam" id="PF08281"/>
    </source>
</evidence>
<evidence type="ECO:0000313" key="8">
    <source>
        <dbReference type="EMBL" id="GAA1996482.1"/>
    </source>
</evidence>
<dbReference type="InterPro" id="IPR014284">
    <property type="entry name" value="RNA_pol_sigma-70_dom"/>
</dbReference>
<dbReference type="NCBIfam" id="TIGR02983">
    <property type="entry name" value="SigE-fam_strep"/>
    <property type="match status" value="1"/>
</dbReference>
<keyword evidence="2" id="KW-0805">Transcription regulation</keyword>
<evidence type="ECO:0000256" key="3">
    <source>
        <dbReference type="ARBA" id="ARBA00023082"/>
    </source>
</evidence>
<evidence type="ECO:0000256" key="4">
    <source>
        <dbReference type="ARBA" id="ARBA00023125"/>
    </source>
</evidence>
<dbReference type="InterPro" id="IPR036388">
    <property type="entry name" value="WH-like_DNA-bd_sf"/>
</dbReference>
<protein>
    <submittedName>
        <fullName evidence="8">SigE family RNA polymerase sigma factor</fullName>
    </submittedName>
</protein>
<dbReference type="InterPro" id="IPR013249">
    <property type="entry name" value="RNA_pol_sigma70_r4_t2"/>
</dbReference>
<dbReference type="Gene3D" id="1.10.10.10">
    <property type="entry name" value="Winged helix-like DNA-binding domain superfamily/Winged helix DNA-binding domain"/>
    <property type="match status" value="1"/>
</dbReference>
<feature type="domain" description="RNA polymerase sigma factor 70 region 4 type 2" evidence="7">
    <location>
        <begin position="116"/>
        <end position="167"/>
    </location>
</feature>
<evidence type="ECO:0000313" key="9">
    <source>
        <dbReference type="Proteomes" id="UP001499854"/>
    </source>
</evidence>
<dbReference type="SUPFAM" id="SSF88946">
    <property type="entry name" value="Sigma2 domain of RNA polymerase sigma factors"/>
    <property type="match status" value="1"/>
</dbReference>
<dbReference type="PANTHER" id="PTHR43133">
    <property type="entry name" value="RNA POLYMERASE ECF-TYPE SIGMA FACTO"/>
    <property type="match status" value="1"/>
</dbReference>
<dbReference type="Gene3D" id="1.10.1740.10">
    <property type="match status" value="1"/>
</dbReference>
<dbReference type="PANTHER" id="PTHR43133:SF50">
    <property type="entry name" value="ECF RNA POLYMERASE SIGMA FACTOR SIGM"/>
    <property type="match status" value="1"/>
</dbReference>
<comment type="similarity">
    <text evidence="1">Belongs to the sigma-70 factor family. ECF subfamily.</text>
</comment>
<gene>
    <name evidence="8" type="ORF">GCM10009838_71970</name>
</gene>
<dbReference type="InterPro" id="IPR039425">
    <property type="entry name" value="RNA_pol_sigma-70-like"/>
</dbReference>